<dbReference type="InterPro" id="IPR039298">
    <property type="entry name" value="ACOT13"/>
</dbReference>
<dbReference type="CDD" id="cd03443">
    <property type="entry name" value="PaaI_thioesterase"/>
    <property type="match status" value="1"/>
</dbReference>
<organism evidence="4 5">
    <name type="scientific">Nocardioides humi</name>
    <dbReference type="NCBI Taxonomy" id="449461"/>
    <lineage>
        <taxon>Bacteria</taxon>
        <taxon>Bacillati</taxon>
        <taxon>Actinomycetota</taxon>
        <taxon>Actinomycetes</taxon>
        <taxon>Propionibacteriales</taxon>
        <taxon>Nocardioidaceae</taxon>
        <taxon>Nocardioides</taxon>
    </lineage>
</organism>
<dbReference type="InterPro" id="IPR006683">
    <property type="entry name" value="Thioestr_dom"/>
</dbReference>
<dbReference type="PANTHER" id="PTHR21660:SF1">
    <property type="entry name" value="ACYL-COENZYME A THIOESTERASE 13"/>
    <property type="match status" value="1"/>
</dbReference>
<gene>
    <name evidence="4" type="ORF">GCM10009788_25370</name>
</gene>
<dbReference type="Pfam" id="PF03061">
    <property type="entry name" value="4HBT"/>
    <property type="match status" value="1"/>
</dbReference>
<sequence length="137" mass="13941">MHPLARSWIDDVLAGSPVARALGIEVLDARPEEVRLGLAFRDDLTTVPGVLHGGVVATLVDVAGAAASASGLTTDDGATGGATTQLDISYVAAATGDLTATASVLSRTRSTTHSQVVVHDAGRQVVATAQVTSRIFH</sequence>
<dbReference type="Gene3D" id="3.10.129.10">
    <property type="entry name" value="Hotdog Thioesterase"/>
    <property type="match status" value="1"/>
</dbReference>
<evidence type="ECO:0000256" key="1">
    <source>
        <dbReference type="ARBA" id="ARBA00008324"/>
    </source>
</evidence>
<dbReference type="RefSeq" id="WP_181410992.1">
    <property type="nucleotide sequence ID" value="NZ_BAAAOR010000022.1"/>
</dbReference>
<dbReference type="SUPFAM" id="SSF54637">
    <property type="entry name" value="Thioesterase/thiol ester dehydrase-isomerase"/>
    <property type="match status" value="1"/>
</dbReference>
<evidence type="ECO:0000313" key="5">
    <source>
        <dbReference type="Proteomes" id="UP001500842"/>
    </source>
</evidence>
<dbReference type="PANTHER" id="PTHR21660">
    <property type="entry name" value="THIOESTERASE SUPERFAMILY MEMBER-RELATED"/>
    <property type="match status" value="1"/>
</dbReference>
<accession>A0ABN2AK95</accession>
<evidence type="ECO:0000313" key="4">
    <source>
        <dbReference type="EMBL" id="GAA1520405.1"/>
    </source>
</evidence>
<dbReference type="InterPro" id="IPR003736">
    <property type="entry name" value="PAAI_dom"/>
</dbReference>
<proteinExistence type="inferred from homology"/>
<keyword evidence="5" id="KW-1185">Reference proteome</keyword>
<reference evidence="4 5" key="1">
    <citation type="journal article" date="2019" name="Int. J. Syst. Evol. Microbiol.">
        <title>The Global Catalogue of Microorganisms (GCM) 10K type strain sequencing project: providing services to taxonomists for standard genome sequencing and annotation.</title>
        <authorList>
            <consortium name="The Broad Institute Genomics Platform"/>
            <consortium name="The Broad Institute Genome Sequencing Center for Infectious Disease"/>
            <person name="Wu L."/>
            <person name="Ma J."/>
        </authorList>
    </citation>
    <scope>NUCLEOTIDE SEQUENCE [LARGE SCALE GENOMIC DNA]</scope>
    <source>
        <strain evidence="4 5">JCM 14942</strain>
    </source>
</reference>
<keyword evidence="2" id="KW-0378">Hydrolase</keyword>
<dbReference type="NCBIfam" id="TIGR00369">
    <property type="entry name" value="unchar_dom_1"/>
    <property type="match status" value="1"/>
</dbReference>
<dbReference type="EMBL" id="BAAAOR010000022">
    <property type="protein sequence ID" value="GAA1520405.1"/>
    <property type="molecule type" value="Genomic_DNA"/>
</dbReference>
<comment type="similarity">
    <text evidence="1">Belongs to the thioesterase PaaI family.</text>
</comment>
<feature type="domain" description="Thioesterase" evidence="3">
    <location>
        <begin position="49"/>
        <end position="126"/>
    </location>
</feature>
<name>A0ABN2AK95_9ACTN</name>
<protein>
    <recommendedName>
        <fullName evidence="3">Thioesterase domain-containing protein</fullName>
    </recommendedName>
</protein>
<evidence type="ECO:0000256" key="2">
    <source>
        <dbReference type="ARBA" id="ARBA00022801"/>
    </source>
</evidence>
<dbReference type="InterPro" id="IPR029069">
    <property type="entry name" value="HotDog_dom_sf"/>
</dbReference>
<dbReference type="Proteomes" id="UP001500842">
    <property type="component" value="Unassembled WGS sequence"/>
</dbReference>
<comment type="caution">
    <text evidence="4">The sequence shown here is derived from an EMBL/GenBank/DDBJ whole genome shotgun (WGS) entry which is preliminary data.</text>
</comment>
<evidence type="ECO:0000259" key="3">
    <source>
        <dbReference type="Pfam" id="PF03061"/>
    </source>
</evidence>